<name>A0A2N5N9T0_9BACL</name>
<evidence type="ECO:0000313" key="1">
    <source>
        <dbReference type="EMBL" id="PLT47075.1"/>
    </source>
</evidence>
<dbReference type="RefSeq" id="WP_255309683.1">
    <property type="nucleotide sequence ID" value="NZ_BIMM01000019.1"/>
</dbReference>
<dbReference type="Proteomes" id="UP000234789">
    <property type="component" value="Unassembled WGS sequence"/>
</dbReference>
<reference evidence="1 2" key="1">
    <citation type="submission" date="2017-05" db="EMBL/GenBank/DDBJ databases">
        <title>Functional genome analysis of Paenibacillus pasadenensis strain R16: insights on endophytic life style and antifungal activity.</title>
        <authorList>
            <person name="Passera A."/>
            <person name="Marcolungo L."/>
            <person name="Casati P."/>
            <person name="Brasca M."/>
            <person name="Quaglino F."/>
            <person name="Delledonne M."/>
        </authorList>
    </citation>
    <scope>NUCLEOTIDE SEQUENCE [LARGE SCALE GENOMIC DNA]</scope>
    <source>
        <strain evidence="1 2">R16</strain>
    </source>
</reference>
<gene>
    <name evidence="1" type="ORF">B8V81_1299</name>
</gene>
<dbReference type="EMBL" id="NFEZ01000003">
    <property type="protein sequence ID" value="PLT47075.1"/>
    <property type="molecule type" value="Genomic_DNA"/>
</dbReference>
<organism evidence="1 2">
    <name type="scientific">Paenibacillus pasadenensis</name>
    <dbReference type="NCBI Taxonomy" id="217090"/>
    <lineage>
        <taxon>Bacteria</taxon>
        <taxon>Bacillati</taxon>
        <taxon>Bacillota</taxon>
        <taxon>Bacilli</taxon>
        <taxon>Bacillales</taxon>
        <taxon>Paenibacillaceae</taxon>
        <taxon>Paenibacillus</taxon>
    </lineage>
</organism>
<keyword evidence="2" id="KW-1185">Reference proteome</keyword>
<proteinExistence type="predicted"/>
<accession>A0A2N5N9T0</accession>
<dbReference type="AlphaFoldDB" id="A0A2N5N9T0"/>
<protein>
    <submittedName>
        <fullName evidence="1">Uncharacterized protein</fullName>
    </submittedName>
</protein>
<evidence type="ECO:0000313" key="2">
    <source>
        <dbReference type="Proteomes" id="UP000234789"/>
    </source>
</evidence>
<comment type="caution">
    <text evidence="1">The sequence shown here is derived from an EMBL/GenBank/DDBJ whole genome shotgun (WGS) entry which is preliminary data.</text>
</comment>
<sequence>MLPWEFAELGTRRKAALIGMIRVRLEAEKQARLQSSRSGKRR</sequence>